<accession>A0A1L7XE39</accession>
<dbReference type="SUPFAM" id="SSF53254">
    <property type="entry name" value="Phosphoglycerate mutase-like"/>
    <property type="match status" value="1"/>
</dbReference>
<dbReference type="InterPro" id="IPR000560">
    <property type="entry name" value="His_Pase_clade-2"/>
</dbReference>
<dbReference type="OrthoDB" id="258392at2759"/>
<keyword evidence="2" id="KW-0812">Transmembrane</keyword>
<proteinExistence type="predicted"/>
<keyword evidence="2" id="KW-0472">Membrane</keyword>
<sequence length="420" mass="44440">MSLEANRFGLIEAQWKILLVSAIAKWFLKLILIPIKIRADDGGALSRTWLLDTPRRLFPAQGSIGRVSSVFMQQTQNRCSPAVPPKSTDQPITFLLHSDRTSKSYPPTTLTPLGYQQIYQSGEFYHSCQWQHPNPRHQHPSRQELPTFSSDSHRQVLQNSATGFLQGLYPPVGATLGSQSLANGSSIEAPFDGYQLIPVSVLATATDTFKNAYAIRAISGMTLAAQIIQQLNATLNSATNNPLLSIQFGEYASFLSFFGLAAPPSASVNCTRITAFASSMAFELVTNATITPSSSRESTDPLPFFRTTSPGLPWPTFLSEMQIFAIGNQTAWCATGGNGSTACTTSSSTSPSSSSSLTPTGSGKGGIGPVAGGVIGAMVMLAVILGVEAVVLLIAGLRVMRERGGDGGMALGGLSSGGKA</sequence>
<name>A0A1L7XE39_9HELO</name>
<evidence type="ECO:0000313" key="3">
    <source>
        <dbReference type="EMBL" id="CZR63309.1"/>
    </source>
</evidence>
<feature type="region of interest" description="Disordered" evidence="1">
    <location>
        <begin position="343"/>
        <end position="363"/>
    </location>
</feature>
<gene>
    <name evidence="3" type="ORF">PAC_13206</name>
</gene>
<dbReference type="CDD" id="cd07061">
    <property type="entry name" value="HP_HAP_like"/>
    <property type="match status" value="1"/>
</dbReference>
<feature type="transmembrane region" description="Helical" evidence="2">
    <location>
        <begin position="370"/>
        <end position="395"/>
    </location>
</feature>
<keyword evidence="2" id="KW-1133">Transmembrane helix</keyword>
<dbReference type="Proteomes" id="UP000184330">
    <property type="component" value="Unassembled WGS sequence"/>
</dbReference>
<dbReference type="STRING" id="576137.A0A1L7XE39"/>
<feature type="compositionally biased region" description="Low complexity" evidence="1">
    <location>
        <begin position="343"/>
        <end position="361"/>
    </location>
</feature>
<evidence type="ECO:0000256" key="1">
    <source>
        <dbReference type="SAM" id="MobiDB-lite"/>
    </source>
</evidence>
<feature type="region of interest" description="Disordered" evidence="1">
    <location>
        <begin position="129"/>
        <end position="152"/>
    </location>
</feature>
<keyword evidence="4" id="KW-1185">Reference proteome</keyword>
<dbReference type="EMBL" id="FJOG01000023">
    <property type="protein sequence ID" value="CZR63309.1"/>
    <property type="molecule type" value="Genomic_DNA"/>
</dbReference>
<organism evidence="3 4">
    <name type="scientific">Phialocephala subalpina</name>
    <dbReference type="NCBI Taxonomy" id="576137"/>
    <lineage>
        <taxon>Eukaryota</taxon>
        <taxon>Fungi</taxon>
        <taxon>Dikarya</taxon>
        <taxon>Ascomycota</taxon>
        <taxon>Pezizomycotina</taxon>
        <taxon>Leotiomycetes</taxon>
        <taxon>Helotiales</taxon>
        <taxon>Mollisiaceae</taxon>
        <taxon>Phialocephala</taxon>
        <taxon>Phialocephala fortinii species complex</taxon>
    </lineage>
</organism>
<dbReference type="InterPro" id="IPR029033">
    <property type="entry name" value="His_PPase_superfam"/>
</dbReference>
<protein>
    <submittedName>
        <fullName evidence="3">Uncharacterized protein</fullName>
    </submittedName>
</protein>
<dbReference type="AlphaFoldDB" id="A0A1L7XE39"/>
<reference evidence="3 4" key="1">
    <citation type="submission" date="2016-03" db="EMBL/GenBank/DDBJ databases">
        <authorList>
            <person name="Ploux O."/>
        </authorList>
    </citation>
    <scope>NUCLEOTIDE SEQUENCE [LARGE SCALE GENOMIC DNA]</scope>
    <source>
        <strain evidence="3 4">UAMH 11012</strain>
    </source>
</reference>
<evidence type="ECO:0000256" key="2">
    <source>
        <dbReference type="SAM" id="Phobius"/>
    </source>
</evidence>
<evidence type="ECO:0000313" key="4">
    <source>
        <dbReference type="Proteomes" id="UP000184330"/>
    </source>
</evidence>
<dbReference type="Gene3D" id="3.40.50.1240">
    <property type="entry name" value="Phosphoglycerate mutase-like"/>
    <property type="match status" value="1"/>
</dbReference>